<evidence type="ECO:0000259" key="1">
    <source>
        <dbReference type="PROSITE" id="PS51186"/>
    </source>
</evidence>
<accession>A0A9C7GDR3</accession>
<dbReference type="AlphaFoldDB" id="A0A9C7GDR3"/>
<keyword evidence="3" id="KW-1185">Reference proteome</keyword>
<comment type="caution">
    <text evidence="2">The sequence shown here is derived from an EMBL/GenBank/DDBJ whole genome shotgun (WGS) entry which is preliminary data.</text>
</comment>
<proteinExistence type="predicted"/>
<dbReference type="Gene3D" id="3.40.630.30">
    <property type="match status" value="1"/>
</dbReference>
<dbReference type="PROSITE" id="PS51186">
    <property type="entry name" value="GNAT"/>
    <property type="match status" value="1"/>
</dbReference>
<dbReference type="Proteomes" id="UP000789845">
    <property type="component" value="Unassembled WGS sequence"/>
</dbReference>
<gene>
    <name evidence="2" type="ORF">NEOCIP111885_03951</name>
</gene>
<dbReference type="PANTHER" id="PTHR43610">
    <property type="entry name" value="BLL6696 PROTEIN"/>
    <property type="match status" value="1"/>
</dbReference>
<dbReference type="EMBL" id="CAKJTG010000030">
    <property type="protein sequence ID" value="CAG9610205.1"/>
    <property type="molecule type" value="Genomic_DNA"/>
</dbReference>
<evidence type="ECO:0000313" key="3">
    <source>
        <dbReference type="Proteomes" id="UP000789845"/>
    </source>
</evidence>
<organism evidence="2 3">
    <name type="scientific">Pseudoneobacillus rhizosphaerae</name>
    <dbReference type="NCBI Taxonomy" id="2880968"/>
    <lineage>
        <taxon>Bacteria</taxon>
        <taxon>Bacillati</taxon>
        <taxon>Bacillota</taxon>
        <taxon>Bacilli</taxon>
        <taxon>Bacillales</taxon>
        <taxon>Bacillaceae</taxon>
        <taxon>Pseudoneobacillus</taxon>
    </lineage>
</organism>
<dbReference type="PANTHER" id="PTHR43610:SF1">
    <property type="entry name" value="N-ACETYLTRANSFERASE DOMAIN-CONTAINING PROTEIN"/>
    <property type="match status" value="1"/>
</dbReference>
<dbReference type="RefSeq" id="WP_230498443.1">
    <property type="nucleotide sequence ID" value="NZ_CAKJTG010000030.1"/>
</dbReference>
<reference evidence="2" key="1">
    <citation type="submission" date="2021-10" db="EMBL/GenBank/DDBJ databases">
        <authorList>
            <person name="Criscuolo A."/>
        </authorList>
    </citation>
    <scope>NUCLEOTIDE SEQUENCE</scope>
    <source>
        <strain evidence="2">CIP111885</strain>
    </source>
</reference>
<sequence length="197" mass="23224">MKLWDQLFELVGNSVKLIPMEEHHIDDLWEAAKPEEIWNFTTSKVKSLEAMQKMVLSALDEREKGISYPFVVVELQSNRIVGSTRFLDVLPLHKTAEIGWTWYNPSVWRTVVNSECKYLMLQHAFENWNLNRVQLKTDSRNLRSQKAIERIGARKEGVLRKERIIEDGYIRDTVYYSIIKEEWLGVKKELLSKLQQS</sequence>
<dbReference type="Pfam" id="PF13302">
    <property type="entry name" value="Acetyltransf_3"/>
    <property type="match status" value="1"/>
</dbReference>
<dbReference type="InterPro" id="IPR000182">
    <property type="entry name" value="GNAT_dom"/>
</dbReference>
<protein>
    <recommendedName>
        <fullName evidence="1">N-acetyltransferase domain-containing protein</fullName>
    </recommendedName>
</protein>
<name>A0A9C7GDR3_9BACI</name>
<dbReference type="InterPro" id="IPR016181">
    <property type="entry name" value="Acyl_CoA_acyltransferase"/>
</dbReference>
<dbReference type="GO" id="GO:0016747">
    <property type="term" value="F:acyltransferase activity, transferring groups other than amino-acyl groups"/>
    <property type="evidence" value="ECO:0007669"/>
    <property type="project" value="InterPro"/>
</dbReference>
<evidence type="ECO:0000313" key="2">
    <source>
        <dbReference type="EMBL" id="CAG9610205.1"/>
    </source>
</evidence>
<dbReference type="SUPFAM" id="SSF55729">
    <property type="entry name" value="Acyl-CoA N-acyltransferases (Nat)"/>
    <property type="match status" value="1"/>
</dbReference>
<feature type="domain" description="N-acetyltransferase" evidence="1">
    <location>
        <begin position="35"/>
        <end position="181"/>
    </location>
</feature>